<dbReference type="InterPro" id="IPR006680">
    <property type="entry name" value="Amidohydro-rel"/>
</dbReference>
<dbReference type="Proteomes" id="UP001216150">
    <property type="component" value="Unassembled WGS sequence"/>
</dbReference>
<name>A0AAD6DJX7_9EURO</name>
<dbReference type="GO" id="GO:0016810">
    <property type="term" value="F:hydrolase activity, acting on carbon-nitrogen (but not peptide) bonds"/>
    <property type="evidence" value="ECO:0007669"/>
    <property type="project" value="InterPro"/>
</dbReference>
<dbReference type="InterPro" id="IPR051781">
    <property type="entry name" value="Metallo-dep_Hydrolase"/>
</dbReference>
<evidence type="ECO:0000259" key="1">
    <source>
        <dbReference type="Pfam" id="PF01979"/>
    </source>
</evidence>
<dbReference type="Pfam" id="PF01979">
    <property type="entry name" value="Amidohydro_1"/>
    <property type="match status" value="1"/>
</dbReference>
<dbReference type="SUPFAM" id="SSF51556">
    <property type="entry name" value="Metallo-dependent hydrolases"/>
    <property type="match status" value="1"/>
</dbReference>
<keyword evidence="3" id="KW-1185">Reference proteome</keyword>
<accession>A0AAD6DJX7</accession>
<feature type="domain" description="Amidohydrolase-related" evidence="1">
    <location>
        <begin position="58"/>
        <end position="384"/>
    </location>
</feature>
<organism evidence="2 3">
    <name type="scientific">Penicillium hetheringtonii</name>
    <dbReference type="NCBI Taxonomy" id="911720"/>
    <lineage>
        <taxon>Eukaryota</taxon>
        <taxon>Fungi</taxon>
        <taxon>Dikarya</taxon>
        <taxon>Ascomycota</taxon>
        <taxon>Pezizomycotina</taxon>
        <taxon>Eurotiomycetes</taxon>
        <taxon>Eurotiomycetidae</taxon>
        <taxon>Eurotiales</taxon>
        <taxon>Aspergillaceae</taxon>
        <taxon>Penicillium</taxon>
    </lineage>
</organism>
<dbReference type="Gene3D" id="2.30.40.10">
    <property type="entry name" value="Urease, subunit C, domain 1"/>
    <property type="match status" value="1"/>
</dbReference>
<dbReference type="InterPro" id="IPR032466">
    <property type="entry name" value="Metal_Hydrolase"/>
</dbReference>
<keyword evidence="2" id="KW-0378">Hydrolase</keyword>
<dbReference type="Gene3D" id="1.20.58.520">
    <property type="entry name" value="Amidohydrolase"/>
    <property type="match status" value="1"/>
</dbReference>
<gene>
    <name evidence="2" type="ORF">N7450_005418</name>
</gene>
<sequence>MAQVPDTTGARRVLVLQNARVFDGTGFTECRNVVIVDGQIGQADSEGDGEIVDCKGSFLIPGLIDAHVHLHHEGHLHTLARHGITTALDMAMWPAEKMNGLRGKVGLPDVRSAGLPVTASGSVHSCMLPLPEEALLSGPEQADAFVQRRIMERSDYIKLICDVPGPTQEVLNAVSAAAHRENLKVVAHASAFTPFNMALEANADIITHSPRDKPVSTITARRMAEKGVISVPTLTMMRAVSSKPPLGASLGLLISRPSVFMTILRAKRNGQGKQTYKNARESVTAMYRAGVSILAGTDCHEEPNSFFEVKHGESLHEELQLLVEAGLSNLDALRAATIISAEHFNLLDRGTIADGKRADLVLLRDDPTKDIRATRNIERVWCEGIEYFPFR</sequence>
<evidence type="ECO:0000313" key="2">
    <source>
        <dbReference type="EMBL" id="KAJ5585631.1"/>
    </source>
</evidence>
<dbReference type="PANTHER" id="PTHR43135:SF3">
    <property type="entry name" value="ALPHA-D-RIBOSE 1-METHYLPHOSPHONATE 5-TRIPHOSPHATE DIPHOSPHATASE"/>
    <property type="match status" value="1"/>
</dbReference>
<protein>
    <submittedName>
        <fullName evidence="2">Hydrolase</fullName>
    </submittedName>
</protein>
<dbReference type="PANTHER" id="PTHR43135">
    <property type="entry name" value="ALPHA-D-RIBOSE 1-METHYLPHOSPHONATE 5-TRIPHOSPHATE DIPHOSPHATASE"/>
    <property type="match status" value="1"/>
</dbReference>
<dbReference type="EMBL" id="JAQJAC010000004">
    <property type="protein sequence ID" value="KAJ5585631.1"/>
    <property type="molecule type" value="Genomic_DNA"/>
</dbReference>
<reference evidence="2 3" key="1">
    <citation type="journal article" date="2023" name="IMA Fungus">
        <title>Comparative genomic study of the Penicillium genus elucidates a diverse pangenome and 15 lateral gene transfer events.</title>
        <authorList>
            <person name="Petersen C."/>
            <person name="Sorensen T."/>
            <person name="Nielsen M.R."/>
            <person name="Sondergaard T.E."/>
            <person name="Sorensen J.L."/>
            <person name="Fitzpatrick D.A."/>
            <person name="Frisvad J.C."/>
            <person name="Nielsen K.L."/>
        </authorList>
    </citation>
    <scope>NUCLEOTIDE SEQUENCE [LARGE SCALE GENOMIC DNA]</scope>
    <source>
        <strain evidence="2 3">IBT 29057</strain>
    </source>
</reference>
<dbReference type="SUPFAM" id="SSF51338">
    <property type="entry name" value="Composite domain of metallo-dependent hydrolases"/>
    <property type="match status" value="1"/>
</dbReference>
<dbReference type="Gene3D" id="3.30.110.90">
    <property type="entry name" value="Amidohydrolase"/>
    <property type="match status" value="1"/>
</dbReference>
<dbReference type="AlphaFoldDB" id="A0AAD6DJX7"/>
<dbReference type="InterPro" id="IPR011059">
    <property type="entry name" value="Metal-dep_hydrolase_composite"/>
</dbReference>
<proteinExistence type="predicted"/>
<dbReference type="Gene3D" id="3.40.50.10910">
    <property type="entry name" value="Amidohydrolase"/>
    <property type="match status" value="1"/>
</dbReference>
<evidence type="ECO:0000313" key="3">
    <source>
        <dbReference type="Proteomes" id="UP001216150"/>
    </source>
</evidence>
<comment type="caution">
    <text evidence="2">The sequence shown here is derived from an EMBL/GenBank/DDBJ whole genome shotgun (WGS) entry which is preliminary data.</text>
</comment>